<name>A0A931NIW6_9BURK</name>
<protein>
    <submittedName>
        <fullName evidence="1">GNAT family N-acetyltransferase</fullName>
    </submittedName>
</protein>
<sequence length="462" mass="51617">MERLARERIGVQPGEPFTLLRAPLAAWSPLWLADHPDLAQAWGQDRTCWLLAELRLKTEPASSRSVPSLAALEAWAVRNGVRLMRRLDVLQPLLAHRAALLPGLPEPARQELRDREAALRTGAHAALLIELGQGVAPPLRPVQVGSGRATEMRALFEEIFGHPMSEAHWRWKYATGLGHAVGLLDAEGSLVAHYGGLTRPARVFGERVMACQVCDVMVSPRARRSLARRGPMFNLAASFLEEQIGWGLRHEIGFGFPSARHHGAADRLGLYEAVDRVVELSWPARGHSVNAHVRPVALQNGRLMVKAVARIESLWREMAKDMGESALGERDAAWVQWRYLDRPEVEYELHWVLSPWIFRPLGLLVLRRREDALELMDLIAPKPAFGRLVQAARQMAHVAGLPVVRMWITASHRELFAVADPQTPANERELNIDVPACAHTLGPEPARFRGRWFLMAGDADFT</sequence>
<reference evidence="1" key="1">
    <citation type="submission" date="2020-12" db="EMBL/GenBank/DDBJ databases">
        <title>The genome sequence of Inhella sp. 1Y17.</title>
        <authorList>
            <person name="Liu Y."/>
        </authorList>
    </citation>
    <scope>NUCLEOTIDE SEQUENCE</scope>
    <source>
        <strain evidence="1">1Y17</strain>
    </source>
</reference>
<dbReference type="EMBL" id="JAEDAK010000009">
    <property type="protein sequence ID" value="MBH9578015.1"/>
    <property type="molecule type" value="Genomic_DNA"/>
</dbReference>
<comment type="caution">
    <text evidence="1">The sequence shown here is derived from an EMBL/GenBank/DDBJ whole genome shotgun (WGS) entry which is preliminary data.</text>
</comment>
<proteinExistence type="predicted"/>
<dbReference type="InterPro" id="IPR016181">
    <property type="entry name" value="Acyl_CoA_acyltransferase"/>
</dbReference>
<dbReference type="SUPFAM" id="SSF55729">
    <property type="entry name" value="Acyl-CoA N-acyltransferases (Nat)"/>
    <property type="match status" value="1"/>
</dbReference>
<keyword evidence="2" id="KW-1185">Reference proteome</keyword>
<organism evidence="1 2">
    <name type="scientific">Inhella proteolytica</name>
    <dbReference type="NCBI Taxonomy" id="2795029"/>
    <lineage>
        <taxon>Bacteria</taxon>
        <taxon>Pseudomonadati</taxon>
        <taxon>Pseudomonadota</taxon>
        <taxon>Betaproteobacteria</taxon>
        <taxon>Burkholderiales</taxon>
        <taxon>Sphaerotilaceae</taxon>
        <taxon>Inhella</taxon>
    </lineage>
</organism>
<dbReference type="AlphaFoldDB" id="A0A931NIW6"/>
<accession>A0A931NIW6</accession>
<evidence type="ECO:0000313" key="2">
    <source>
        <dbReference type="Proteomes" id="UP000613266"/>
    </source>
</evidence>
<gene>
    <name evidence="1" type="ORF">I7X39_14005</name>
</gene>
<dbReference type="Gene3D" id="3.40.630.30">
    <property type="match status" value="1"/>
</dbReference>
<evidence type="ECO:0000313" key="1">
    <source>
        <dbReference type="EMBL" id="MBH9578015.1"/>
    </source>
</evidence>
<dbReference type="Pfam" id="PF13527">
    <property type="entry name" value="Acetyltransf_9"/>
    <property type="match status" value="1"/>
</dbReference>
<dbReference type="Proteomes" id="UP000613266">
    <property type="component" value="Unassembled WGS sequence"/>
</dbReference>